<sequence length="720" mass="80692">MSDDEPVKKVGDFVIKNHRLIRTVDDEAKKKFEIVKGVAVQNYGIFSEPTNKVQKADQSDATTQTKDLTEKADPRKKKDTESAARDVASRCGRRRLIPDDLDTAFVILGLPASWACPSAASTSMSERMYWGRRPVAKPPSKISLDSEDLLRLSNDKFCDSIVIRDHWLVIEGVQPVLPENVVQNDVKDNFSADCFYGTSSIFFNEIVHAVTFGSRIERERTLHTLETDKGLQYLVGRFVILISEGIRVNIGARNISTIVNLIKMTWSVFRNPHVRLERHLHILLPSVISCIVAKSLTISTAQALDKNNKKKQPDDAAQQISFEYRLRETCAKLLAKICDQFDALRLRLRVITVLKNGLTSKTATTTLYGAIYAIFAMGLLAVKTILLPRLHDIYCNIYGAAEDFLNKGKLDVFEMRAVELVMKILYEVECCEPADTVRTENYLTQHYGEFGTMLFNYLIEMKKLTETRTLVIDEGLWLVKNMNATQRRLAEKPKMTYSQYSVPPPATSMIFGRRGGPVSEDMLENLLDDSHHPWADVVKENGLTNGNAERKPSASGISQPKLVLIRKKSPVNQTEYVKPLEPIKVPGRPARPTLTPQRRESHAPGSISKARSMSTRVSRMVSMEDVTAQSSRNPAEFMRKFLSRPAPQAAAAVYGREMTANATKKSTVDQMIADSAFRLNTGRMKTAVVVQKMSSYSGSSSRVDADFGKFLLPSDPSSRL</sequence>
<dbReference type="GO" id="GO:0000124">
    <property type="term" value="C:SAGA complex"/>
    <property type="evidence" value="ECO:0007669"/>
    <property type="project" value="InterPro"/>
</dbReference>
<dbReference type="InterPro" id="IPR046344">
    <property type="entry name" value="TAF6_C_sf"/>
</dbReference>
<dbReference type="Gene3D" id="1.25.40.770">
    <property type="entry name" value="TAF6, C-terminal HEAT repeat domain"/>
    <property type="match status" value="1"/>
</dbReference>
<evidence type="ECO:0000259" key="7">
    <source>
        <dbReference type="Pfam" id="PF07571"/>
    </source>
</evidence>
<keyword evidence="4" id="KW-0804">Transcription</keyword>
<feature type="compositionally biased region" description="Basic and acidic residues" evidence="6">
    <location>
        <begin position="67"/>
        <end position="88"/>
    </location>
</feature>
<keyword evidence="5" id="KW-0539">Nucleus</keyword>
<dbReference type="CDD" id="cd08050">
    <property type="entry name" value="TAF6C"/>
    <property type="match status" value="1"/>
</dbReference>
<reference evidence="8" key="1">
    <citation type="submission" date="2020-10" db="EMBL/GenBank/DDBJ databases">
        <authorList>
            <person name="Kikuchi T."/>
        </authorList>
    </citation>
    <scope>NUCLEOTIDE SEQUENCE</scope>
    <source>
        <strain evidence="8">NKZ352</strain>
    </source>
</reference>
<keyword evidence="3" id="KW-0805">Transcription regulation</keyword>
<evidence type="ECO:0000256" key="5">
    <source>
        <dbReference type="ARBA" id="ARBA00023242"/>
    </source>
</evidence>
<dbReference type="GO" id="GO:0051123">
    <property type="term" value="P:RNA polymerase II preinitiation complex assembly"/>
    <property type="evidence" value="ECO:0007669"/>
    <property type="project" value="TreeGrafter"/>
</dbReference>
<evidence type="ECO:0000313" key="8">
    <source>
        <dbReference type="EMBL" id="CAD6194889.1"/>
    </source>
</evidence>
<evidence type="ECO:0000256" key="4">
    <source>
        <dbReference type="ARBA" id="ARBA00023163"/>
    </source>
</evidence>
<evidence type="ECO:0000256" key="1">
    <source>
        <dbReference type="ARBA" id="ARBA00004123"/>
    </source>
</evidence>
<dbReference type="InterPro" id="IPR011442">
    <property type="entry name" value="TAF6_C"/>
</dbReference>
<proteinExistence type="inferred from homology"/>
<dbReference type="Proteomes" id="UP000835052">
    <property type="component" value="Unassembled WGS sequence"/>
</dbReference>
<dbReference type="PANTHER" id="PTHR10221">
    <property type="entry name" value="TRANSCRIPTION INITIATION FACTOR TFIID SUBUNIT 6"/>
    <property type="match status" value="1"/>
</dbReference>
<keyword evidence="9" id="KW-1185">Reference proteome</keyword>
<protein>
    <recommendedName>
        <fullName evidence="7">TAF6 C-terminal HEAT repeat domain-containing protein</fullName>
    </recommendedName>
</protein>
<feature type="domain" description="TAF6 C-terminal HEAT repeat" evidence="7">
    <location>
        <begin position="200"/>
        <end position="390"/>
    </location>
</feature>
<evidence type="ECO:0000256" key="3">
    <source>
        <dbReference type="ARBA" id="ARBA00023015"/>
    </source>
</evidence>
<dbReference type="PANTHER" id="PTHR10221:SF20">
    <property type="entry name" value="TAF6 C-TERMINAL HEAT REPEAT DOMAIN-CONTAINING PROTEIN"/>
    <property type="match status" value="1"/>
</dbReference>
<dbReference type="AlphaFoldDB" id="A0A8S1HG46"/>
<dbReference type="OrthoDB" id="361039at2759"/>
<dbReference type="EMBL" id="CAJGYM010000048">
    <property type="protein sequence ID" value="CAD6194889.1"/>
    <property type="molecule type" value="Genomic_DNA"/>
</dbReference>
<dbReference type="GO" id="GO:0046695">
    <property type="term" value="C:SLIK (SAGA-like) complex"/>
    <property type="evidence" value="ECO:0007669"/>
    <property type="project" value="InterPro"/>
</dbReference>
<gene>
    <name evidence="8" type="ORF">CAUJ_LOCUS10808</name>
</gene>
<feature type="region of interest" description="Disordered" evidence="6">
    <location>
        <begin position="583"/>
        <end position="616"/>
    </location>
</feature>
<organism evidence="8 9">
    <name type="scientific">Caenorhabditis auriculariae</name>
    <dbReference type="NCBI Taxonomy" id="2777116"/>
    <lineage>
        <taxon>Eukaryota</taxon>
        <taxon>Metazoa</taxon>
        <taxon>Ecdysozoa</taxon>
        <taxon>Nematoda</taxon>
        <taxon>Chromadorea</taxon>
        <taxon>Rhabditida</taxon>
        <taxon>Rhabditina</taxon>
        <taxon>Rhabditomorpha</taxon>
        <taxon>Rhabditoidea</taxon>
        <taxon>Rhabditidae</taxon>
        <taxon>Peloderinae</taxon>
        <taxon>Caenorhabditis</taxon>
    </lineage>
</organism>
<comment type="caution">
    <text evidence="8">The sequence shown here is derived from an EMBL/GenBank/DDBJ whole genome shotgun (WGS) entry which is preliminary data.</text>
</comment>
<evidence type="ECO:0000256" key="2">
    <source>
        <dbReference type="ARBA" id="ARBA00007688"/>
    </source>
</evidence>
<accession>A0A8S1HG46</accession>
<dbReference type="GO" id="GO:0005669">
    <property type="term" value="C:transcription factor TFIID complex"/>
    <property type="evidence" value="ECO:0007669"/>
    <property type="project" value="InterPro"/>
</dbReference>
<dbReference type="GO" id="GO:0003713">
    <property type="term" value="F:transcription coactivator activity"/>
    <property type="evidence" value="ECO:0007669"/>
    <property type="project" value="TreeGrafter"/>
</dbReference>
<dbReference type="GO" id="GO:0016251">
    <property type="term" value="F:RNA polymerase II general transcription initiation factor activity"/>
    <property type="evidence" value="ECO:0007669"/>
    <property type="project" value="InterPro"/>
</dbReference>
<dbReference type="Pfam" id="PF07571">
    <property type="entry name" value="TAF6_C"/>
    <property type="match status" value="1"/>
</dbReference>
<evidence type="ECO:0000256" key="6">
    <source>
        <dbReference type="SAM" id="MobiDB-lite"/>
    </source>
</evidence>
<name>A0A8S1HG46_9PELO</name>
<evidence type="ECO:0000313" key="9">
    <source>
        <dbReference type="Proteomes" id="UP000835052"/>
    </source>
</evidence>
<comment type="subcellular location">
    <subcellularLocation>
        <location evidence="1">Nucleus</location>
    </subcellularLocation>
</comment>
<feature type="region of interest" description="Disordered" evidence="6">
    <location>
        <begin position="51"/>
        <end position="88"/>
    </location>
</feature>
<comment type="similarity">
    <text evidence="2">Belongs to the TAF6 family.</text>
</comment>
<dbReference type="InterPro" id="IPR037796">
    <property type="entry name" value="TAF6"/>
</dbReference>